<evidence type="ECO:0000313" key="1">
    <source>
        <dbReference type="EMBL" id="KAJ1132907.1"/>
    </source>
</evidence>
<organism evidence="1 2">
    <name type="scientific">Pleurodeles waltl</name>
    <name type="common">Iberian ribbed newt</name>
    <dbReference type="NCBI Taxonomy" id="8319"/>
    <lineage>
        <taxon>Eukaryota</taxon>
        <taxon>Metazoa</taxon>
        <taxon>Chordata</taxon>
        <taxon>Craniata</taxon>
        <taxon>Vertebrata</taxon>
        <taxon>Euteleostomi</taxon>
        <taxon>Amphibia</taxon>
        <taxon>Batrachia</taxon>
        <taxon>Caudata</taxon>
        <taxon>Salamandroidea</taxon>
        <taxon>Salamandridae</taxon>
        <taxon>Pleurodelinae</taxon>
        <taxon>Pleurodeles</taxon>
    </lineage>
</organism>
<gene>
    <name evidence="1" type="ORF">NDU88_011208</name>
</gene>
<reference evidence="1" key="1">
    <citation type="journal article" date="2022" name="bioRxiv">
        <title>Sequencing and chromosome-scale assembly of the giantPleurodeles waltlgenome.</title>
        <authorList>
            <person name="Brown T."/>
            <person name="Elewa A."/>
            <person name="Iarovenko S."/>
            <person name="Subramanian E."/>
            <person name="Araus A.J."/>
            <person name="Petzold A."/>
            <person name="Susuki M."/>
            <person name="Suzuki K.-i.T."/>
            <person name="Hayashi T."/>
            <person name="Toyoda A."/>
            <person name="Oliveira C."/>
            <person name="Osipova E."/>
            <person name="Leigh N.D."/>
            <person name="Simon A."/>
            <person name="Yun M.H."/>
        </authorList>
    </citation>
    <scope>NUCLEOTIDE SEQUENCE</scope>
    <source>
        <strain evidence="1">20211129_DDA</strain>
        <tissue evidence="1">Liver</tissue>
    </source>
</reference>
<keyword evidence="2" id="KW-1185">Reference proteome</keyword>
<name>A0AAV7Q004_PLEWA</name>
<sequence length="89" mass="9943">MEALLRAQTEKLKIYEYPLIRPLNLVPCSHCRYPQAVQATCSRMEPKSQAKENAPEGKQLQGRVVLLEPSPVSCALLGETQRAEPHETA</sequence>
<proteinExistence type="predicted"/>
<dbReference type="AlphaFoldDB" id="A0AAV7Q004"/>
<dbReference type="EMBL" id="JANPWB010000011">
    <property type="protein sequence ID" value="KAJ1132907.1"/>
    <property type="molecule type" value="Genomic_DNA"/>
</dbReference>
<protein>
    <submittedName>
        <fullName evidence="1">Uncharacterized protein</fullName>
    </submittedName>
</protein>
<accession>A0AAV7Q004</accession>
<dbReference type="Proteomes" id="UP001066276">
    <property type="component" value="Chromosome 7"/>
</dbReference>
<comment type="caution">
    <text evidence="1">The sequence shown here is derived from an EMBL/GenBank/DDBJ whole genome shotgun (WGS) entry which is preliminary data.</text>
</comment>
<evidence type="ECO:0000313" key="2">
    <source>
        <dbReference type="Proteomes" id="UP001066276"/>
    </source>
</evidence>